<feature type="domain" description="Reverse transcriptase Ty1/copia-type" evidence="1">
    <location>
        <begin position="1"/>
        <end position="144"/>
    </location>
</feature>
<dbReference type="PANTHER" id="PTHR11439:SF445">
    <property type="entry name" value="GAG-PRE-INTEGRASE DOMAIN-CONTAINING PROTEIN"/>
    <property type="match status" value="1"/>
</dbReference>
<proteinExistence type="predicted"/>
<dbReference type="PANTHER" id="PTHR11439">
    <property type="entry name" value="GAG-POL-RELATED RETROTRANSPOSON"/>
    <property type="match status" value="1"/>
</dbReference>
<dbReference type="InterPro" id="IPR043502">
    <property type="entry name" value="DNA/RNA_pol_sf"/>
</dbReference>
<gene>
    <name evidence="2" type="ORF">F2P56_002751</name>
</gene>
<reference evidence="2" key="2">
    <citation type="submission" date="2020-03" db="EMBL/GenBank/DDBJ databases">
        <title>Walnut 2.0.</title>
        <authorList>
            <person name="Marrano A."/>
            <person name="Britton M."/>
            <person name="Zimin A.V."/>
            <person name="Zaini P.A."/>
            <person name="Workman R."/>
            <person name="Puiu D."/>
            <person name="Bianco L."/>
            <person name="Allen B.J."/>
            <person name="Troggio M."/>
            <person name="Leslie C.A."/>
            <person name="Timp W."/>
            <person name="Dendekar A."/>
            <person name="Salzberg S.L."/>
            <person name="Neale D.B."/>
        </authorList>
    </citation>
    <scope>NUCLEOTIDE SEQUENCE</scope>
    <source>
        <tissue evidence="2">Leaves</tissue>
    </source>
</reference>
<dbReference type="Pfam" id="PF07727">
    <property type="entry name" value="RVT_2"/>
    <property type="match status" value="1"/>
</dbReference>
<comment type="caution">
    <text evidence="2">The sequence shown here is derived from an EMBL/GenBank/DDBJ whole genome shotgun (WGS) entry which is preliminary data.</text>
</comment>
<dbReference type="InterPro" id="IPR013103">
    <property type="entry name" value="RVT_2"/>
</dbReference>
<dbReference type="SUPFAM" id="SSF56672">
    <property type="entry name" value="DNA/RNA polymerases"/>
    <property type="match status" value="1"/>
</dbReference>
<dbReference type="EMBL" id="LIHL02000001">
    <property type="protein sequence ID" value="KAF5482161.1"/>
    <property type="molecule type" value="Genomic_DNA"/>
</dbReference>
<organism evidence="2 3">
    <name type="scientific">Juglans regia</name>
    <name type="common">English walnut</name>
    <dbReference type="NCBI Taxonomy" id="51240"/>
    <lineage>
        <taxon>Eukaryota</taxon>
        <taxon>Viridiplantae</taxon>
        <taxon>Streptophyta</taxon>
        <taxon>Embryophyta</taxon>
        <taxon>Tracheophyta</taxon>
        <taxon>Spermatophyta</taxon>
        <taxon>Magnoliopsida</taxon>
        <taxon>eudicotyledons</taxon>
        <taxon>Gunneridae</taxon>
        <taxon>Pentapetalae</taxon>
        <taxon>rosids</taxon>
        <taxon>fabids</taxon>
        <taxon>Fagales</taxon>
        <taxon>Juglandaceae</taxon>
        <taxon>Juglans</taxon>
    </lineage>
</organism>
<name>A0A833YD86_JUGRE</name>
<dbReference type="Proteomes" id="UP000619265">
    <property type="component" value="Unassembled WGS sequence"/>
</dbReference>
<evidence type="ECO:0000259" key="1">
    <source>
        <dbReference type="Pfam" id="PF07727"/>
    </source>
</evidence>
<dbReference type="Gramene" id="Jr01_29760_p1">
    <property type="protein sequence ID" value="cds.Jr01_29760_p1"/>
    <property type="gene ID" value="Jr01_29760"/>
</dbReference>
<dbReference type="AlphaFoldDB" id="A0A833YD86"/>
<accession>A0A833YD86</accession>
<evidence type="ECO:0000313" key="2">
    <source>
        <dbReference type="EMBL" id="KAF5482161.1"/>
    </source>
</evidence>
<protein>
    <recommendedName>
        <fullName evidence="1">Reverse transcriptase Ty1/copia-type domain-containing protein</fullName>
    </recommendedName>
</protein>
<sequence length="237" mass="26531">MKLPLGFSKPGDSSACKLLKSLYGLKQASHQWFSNFPSTLVVYGFTQSKSDYSLFTKCSGDSFVTLLVYVDDIAIASNNSQTVTILKAFLHLHFKLKDLGVLRYFMGLEVARSIKGISLSQRKYALEIVSDSGLLAAKLANYPIDQNFRLSKKKSGGPLLDDPASYKRLIGRLLYLTLTQPDLSFFVNTLSQFLDQPGQSHYDVAVKVVRYIKATTSQELFFPNSFSLQLRGFCDFD</sequence>
<evidence type="ECO:0000313" key="3">
    <source>
        <dbReference type="Proteomes" id="UP000619265"/>
    </source>
</evidence>
<reference evidence="2" key="1">
    <citation type="submission" date="2015-10" db="EMBL/GenBank/DDBJ databases">
        <authorList>
            <person name="Martinez-Garcia P.J."/>
            <person name="Crepeau M.W."/>
            <person name="Puiu D."/>
            <person name="Gonzalez-Ibeas D."/>
            <person name="Whalen J."/>
            <person name="Stevens K."/>
            <person name="Paul R."/>
            <person name="Butterfield T."/>
            <person name="Britton M."/>
            <person name="Reagan R."/>
            <person name="Chakraborty S."/>
            <person name="Walawage S.L."/>
            <person name="Vasquez-Gross H.A."/>
            <person name="Cardeno C."/>
            <person name="Famula R."/>
            <person name="Pratt K."/>
            <person name="Kuruganti S."/>
            <person name="Aradhya M.K."/>
            <person name="Leslie C.A."/>
            <person name="Dandekar A.M."/>
            <person name="Salzberg S.L."/>
            <person name="Wegrzyn J.L."/>
            <person name="Langley C.H."/>
            <person name="Neale D.B."/>
        </authorList>
    </citation>
    <scope>NUCLEOTIDE SEQUENCE</scope>
    <source>
        <tissue evidence="2">Leaves</tissue>
    </source>
</reference>